<sequence length="303" mass="35269">MNSSNDVPVKKVEAISERNAYLKSKELEELKALEKVRRYLLQKGYSPKTIKTYINHIKRYVLYSTDVFSIDTANGYIVELLEEKKCSHAYCNQAINAIKLYIKINSNVREDQFLKLLRPKKERKLPKVMSQQEVKRLFDVTTNIKHKTALMLAYSCGLRISEVISMTLNDIDTDRMLVVIRQGKGRKDRISTLSAKMHKQLVDYYQVYRPKHFIFENTNRDRGLSERTLQKVFHASAEKADIHKYVTFHSLRHSFATHLLDSGVDIRYIQELLGHSSTKTTEIYTHVSTASLQKIINPLDRLD</sequence>
<dbReference type="Gene3D" id="1.10.443.10">
    <property type="entry name" value="Intergrase catalytic core"/>
    <property type="match status" value="1"/>
</dbReference>
<keyword evidence="4" id="KW-0238">DNA-binding</keyword>
<dbReference type="Pfam" id="PF13495">
    <property type="entry name" value="Phage_int_SAM_4"/>
    <property type="match status" value="1"/>
</dbReference>
<keyword evidence="3" id="KW-0229">DNA integration</keyword>
<dbReference type="PANTHER" id="PTHR30349:SF64">
    <property type="entry name" value="PROPHAGE INTEGRASE INTD-RELATED"/>
    <property type="match status" value="1"/>
</dbReference>
<dbReference type="SUPFAM" id="SSF56349">
    <property type="entry name" value="DNA breaking-rejoining enzymes"/>
    <property type="match status" value="1"/>
</dbReference>
<reference evidence="7 8" key="1">
    <citation type="submission" date="2020-11" db="EMBL/GenBank/DDBJ databases">
        <title>Fusibacter basophilias sp. nov.</title>
        <authorList>
            <person name="Qiu D."/>
        </authorList>
    </citation>
    <scope>NUCLEOTIDE SEQUENCE [LARGE SCALE GENOMIC DNA]</scope>
    <source>
        <strain evidence="7 8">Q10-2</strain>
    </source>
</reference>
<dbReference type="Pfam" id="PF00589">
    <property type="entry name" value="Phage_integrase"/>
    <property type="match status" value="1"/>
</dbReference>
<evidence type="ECO:0000259" key="6">
    <source>
        <dbReference type="PROSITE" id="PS51898"/>
    </source>
</evidence>
<evidence type="ECO:0000256" key="1">
    <source>
        <dbReference type="ARBA" id="ARBA00003283"/>
    </source>
</evidence>
<name>A0ABR9ZZN6_9FIRM</name>
<keyword evidence="5" id="KW-0233">DNA recombination</keyword>
<evidence type="ECO:0000313" key="7">
    <source>
        <dbReference type="EMBL" id="MBF4695909.1"/>
    </source>
</evidence>
<dbReference type="InterPro" id="IPR010998">
    <property type="entry name" value="Integrase_recombinase_N"/>
</dbReference>
<evidence type="ECO:0000313" key="8">
    <source>
        <dbReference type="Proteomes" id="UP000614200"/>
    </source>
</evidence>
<dbReference type="Proteomes" id="UP000614200">
    <property type="component" value="Unassembled WGS sequence"/>
</dbReference>
<feature type="domain" description="Tyr recombinase" evidence="6">
    <location>
        <begin position="124"/>
        <end position="297"/>
    </location>
</feature>
<comment type="similarity">
    <text evidence="2">Belongs to the 'phage' integrase family.</text>
</comment>
<comment type="caution">
    <text evidence="7">The sequence shown here is derived from an EMBL/GenBank/DDBJ whole genome shotgun (WGS) entry which is preliminary data.</text>
</comment>
<evidence type="ECO:0000256" key="4">
    <source>
        <dbReference type="ARBA" id="ARBA00023125"/>
    </source>
</evidence>
<proteinExistence type="inferred from homology"/>
<dbReference type="InterPro" id="IPR004107">
    <property type="entry name" value="Integrase_SAM-like_N"/>
</dbReference>
<dbReference type="EMBL" id="JADKNH010000023">
    <property type="protein sequence ID" value="MBF4695909.1"/>
    <property type="molecule type" value="Genomic_DNA"/>
</dbReference>
<dbReference type="PROSITE" id="PS51898">
    <property type="entry name" value="TYR_RECOMBINASE"/>
    <property type="match status" value="1"/>
</dbReference>
<keyword evidence="8" id="KW-1185">Reference proteome</keyword>
<evidence type="ECO:0000256" key="5">
    <source>
        <dbReference type="ARBA" id="ARBA00023172"/>
    </source>
</evidence>
<gene>
    <name evidence="7" type="ORF">ISU02_22655</name>
</gene>
<dbReference type="InterPro" id="IPR013762">
    <property type="entry name" value="Integrase-like_cat_sf"/>
</dbReference>
<dbReference type="PANTHER" id="PTHR30349">
    <property type="entry name" value="PHAGE INTEGRASE-RELATED"/>
    <property type="match status" value="1"/>
</dbReference>
<organism evidence="7 8">
    <name type="scientific">Fusibacter ferrireducens</name>
    <dbReference type="NCBI Taxonomy" id="2785058"/>
    <lineage>
        <taxon>Bacteria</taxon>
        <taxon>Bacillati</taxon>
        <taxon>Bacillota</taxon>
        <taxon>Clostridia</taxon>
        <taxon>Eubacteriales</taxon>
        <taxon>Eubacteriales Family XII. Incertae Sedis</taxon>
        <taxon>Fusibacter</taxon>
    </lineage>
</organism>
<protein>
    <submittedName>
        <fullName evidence="7">Tyrosine-type recombinase/integrase</fullName>
    </submittedName>
</protein>
<evidence type="ECO:0000256" key="3">
    <source>
        <dbReference type="ARBA" id="ARBA00022908"/>
    </source>
</evidence>
<dbReference type="InterPro" id="IPR002104">
    <property type="entry name" value="Integrase_catalytic"/>
</dbReference>
<dbReference type="Gene3D" id="1.10.150.130">
    <property type="match status" value="1"/>
</dbReference>
<accession>A0ABR9ZZN6</accession>
<comment type="function">
    <text evidence="1">Site-specific tyrosine recombinase, which acts by catalyzing the cutting and rejoining of the recombining DNA molecules.</text>
</comment>
<dbReference type="InterPro" id="IPR011010">
    <property type="entry name" value="DNA_brk_join_enz"/>
</dbReference>
<evidence type="ECO:0000256" key="2">
    <source>
        <dbReference type="ARBA" id="ARBA00008857"/>
    </source>
</evidence>
<dbReference type="InterPro" id="IPR050090">
    <property type="entry name" value="Tyrosine_recombinase_XerCD"/>
</dbReference>